<protein>
    <recommendedName>
        <fullName evidence="3">Tail assembly protein</fullName>
    </recommendedName>
</protein>
<accession>A0A2D2W2W6</accession>
<dbReference type="EMBL" id="MG189906">
    <property type="protein sequence ID" value="ATS92399.1"/>
    <property type="molecule type" value="Genomic_DNA"/>
</dbReference>
<reference evidence="1 2" key="2">
    <citation type="submission" date="2017-11" db="EMBL/GenBank/DDBJ databases">
        <title>Lysogenic conversion of Stenotrophomonas maltophilia by temperate phage DLP4.</title>
        <authorList>
            <person name="Dennis J."/>
            <person name="Stothard P."/>
        </authorList>
    </citation>
    <scope>NUCLEOTIDE SEQUENCE [LARGE SCALE GENOMIC DNA]</scope>
</reference>
<dbReference type="OrthoDB" id="21927at10239"/>
<name>A0A2D2W2W6_9CAUD</name>
<gene>
    <name evidence="1" type="ORF">DLP05_024</name>
</gene>
<organism evidence="1 2">
    <name type="scientific">Stenotrophomonas phage vB_SmaS_DLP_5</name>
    <dbReference type="NCBI Taxonomy" id="2044561"/>
    <lineage>
        <taxon>Viruses</taxon>
        <taxon>Duplodnaviria</taxon>
        <taxon>Heunggongvirae</taxon>
        <taxon>Uroviricota</taxon>
        <taxon>Caudoviricetes</taxon>
        <taxon>Delepquintavirus</taxon>
        <taxon>Delepquintavirus DLP5</taxon>
    </lineage>
</organism>
<evidence type="ECO:0000313" key="1">
    <source>
        <dbReference type="EMBL" id="ATS92399.1"/>
    </source>
</evidence>
<keyword evidence="2" id="KW-1185">Reference proteome</keyword>
<evidence type="ECO:0008006" key="3">
    <source>
        <dbReference type="Google" id="ProtNLM"/>
    </source>
</evidence>
<sequence>MTKLHVRHGLAVGYCVSGLRGWFKMRNLDFRDFARNGIDYEEKLEHLNDALVLPMVEEAKKEQEQQSGQ</sequence>
<evidence type="ECO:0000313" key="2">
    <source>
        <dbReference type="Proteomes" id="UP000241675"/>
    </source>
</evidence>
<dbReference type="Proteomes" id="UP000241675">
    <property type="component" value="Segment"/>
</dbReference>
<proteinExistence type="predicted"/>
<reference evidence="2" key="1">
    <citation type="submission" date="2017-10" db="EMBL/GenBank/DDBJ databases">
        <authorList>
            <person name="Peters D.L."/>
        </authorList>
    </citation>
    <scope>NUCLEOTIDE SEQUENCE [LARGE SCALE GENOMIC DNA]</scope>
</reference>